<sequence>MGNNALLKDIPETRSTGITKRTAFAQIGHSSRQQITSNSMNNSAQSQTADQLAMRTRFQRDSLSLLSHPVFTTAPTESVVTWISLKKSRYRILCEIGTQFPNFLEPSFRRQNGQQVCRKTNIGFHSPGMR</sequence>
<accession>A0A4Y2KSL6</accession>
<proteinExistence type="predicted"/>
<evidence type="ECO:0000313" key="2">
    <source>
        <dbReference type="Proteomes" id="UP000499080"/>
    </source>
</evidence>
<gene>
    <name evidence="1" type="ORF">AVEN_182355_1</name>
</gene>
<evidence type="ECO:0000313" key="1">
    <source>
        <dbReference type="EMBL" id="GBN05149.1"/>
    </source>
</evidence>
<name>A0A4Y2KSL6_ARAVE</name>
<keyword evidence="2" id="KW-1185">Reference proteome</keyword>
<organism evidence="1 2">
    <name type="scientific">Araneus ventricosus</name>
    <name type="common">Orbweaver spider</name>
    <name type="synonym">Epeira ventricosa</name>
    <dbReference type="NCBI Taxonomy" id="182803"/>
    <lineage>
        <taxon>Eukaryota</taxon>
        <taxon>Metazoa</taxon>
        <taxon>Ecdysozoa</taxon>
        <taxon>Arthropoda</taxon>
        <taxon>Chelicerata</taxon>
        <taxon>Arachnida</taxon>
        <taxon>Araneae</taxon>
        <taxon>Araneomorphae</taxon>
        <taxon>Entelegynae</taxon>
        <taxon>Araneoidea</taxon>
        <taxon>Araneidae</taxon>
        <taxon>Araneus</taxon>
    </lineage>
</organism>
<comment type="caution">
    <text evidence="1">The sequence shown here is derived from an EMBL/GenBank/DDBJ whole genome shotgun (WGS) entry which is preliminary data.</text>
</comment>
<dbReference type="AlphaFoldDB" id="A0A4Y2KSL6"/>
<protein>
    <submittedName>
        <fullName evidence="1">Uncharacterized protein</fullName>
    </submittedName>
</protein>
<dbReference type="EMBL" id="BGPR01004946">
    <property type="protein sequence ID" value="GBN05149.1"/>
    <property type="molecule type" value="Genomic_DNA"/>
</dbReference>
<dbReference type="Proteomes" id="UP000499080">
    <property type="component" value="Unassembled WGS sequence"/>
</dbReference>
<reference evidence="1 2" key="1">
    <citation type="journal article" date="2019" name="Sci. Rep.">
        <title>Orb-weaving spider Araneus ventricosus genome elucidates the spidroin gene catalogue.</title>
        <authorList>
            <person name="Kono N."/>
            <person name="Nakamura H."/>
            <person name="Ohtoshi R."/>
            <person name="Moran D.A.P."/>
            <person name="Shinohara A."/>
            <person name="Yoshida Y."/>
            <person name="Fujiwara M."/>
            <person name="Mori M."/>
            <person name="Tomita M."/>
            <person name="Arakawa K."/>
        </authorList>
    </citation>
    <scope>NUCLEOTIDE SEQUENCE [LARGE SCALE GENOMIC DNA]</scope>
</reference>